<accession>A0A915J317</accession>
<proteinExistence type="predicted"/>
<reference evidence="2" key="1">
    <citation type="submission" date="2022-11" db="UniProtKB">
        <authorList>
            <consortium name="WormBaseParasite"/>
        </authorList>
    </citation>
    <scope>IDENTIFICATION</scope>
</reference>
<sequence>MAELLNSDWFNVDTVLNNGPVVNNQYFDQPNQESVATPPASFASTSLTDRDNVDKTISKNNGESTYTFEDFPAFECLTDNNWLDLLPSSPCVASSDPTSITNINGIHQNFNSVLQSCESNRSLNVGGNNSNNQLVGHEILKPIVNYPVDSTTVDISNSSGALIYSPDRHQSLIFRNSTGVKAGLSSASNSNDSSSSSSPFVESYRLDPLLISTTATRQAFPVSSDCL</sequence>
<protein>
    <submittedName>
        <fullName evidence="2">Uncharacterized protein</fullName>
    </submittedName>
</protein>
<dbReference type="AlphaFoldDB" id="A0A915J317"/>
<name>A0A915J317_ROMCU</name>
<dbReference type="Proteomes" id="UP000887565">
    <property type="component" value="Unplaced"/>
</dbReference>
<keyword evidence="1" id="KW-1185">Reference proteome</keyword>
<evidence type="ECO:0000313" key="2">
    <source>
        <dbReference type="WBParaSite" id="nRc.2.0.1.t20800-RA"/>
    </source>
</evidence>
<organism evidence="1 2">
    <name type="scientific">Romanomermis culicivorax</name>
    <name type="common">Nematode worm</name>
    <dbReference type="NCBI Taxonomy" id="13658"/>
    <lineage>
        <taxon>Eukaryota</taxon>
        <taxon>Metazoa</taxon>
        <taxon>Ecdysozoa</taxon>
        <taxon>Nematoda</taxon>
        <taxon>Enoplea</taxon>
        <taxon>Dorylaimia</taxon>
        <taxon>Mermithida</taxon>
        <taxon>Mermithoidea</taxon>
        <taxon>Mermithidae</taxon>
        <taxon>Romanomermis</taxon>
    </lineage>
</organism>
<dbReference type="WBParaSite" id="nRc.2.0.1.t20800-RA">
    <property type="protein sequence ID" value="nRc.2.0.1.t20800-RA"/>
    <property type="gene ID" value="nRc.2.0.1.g20800"/>
</dbReference>
<evidence type="ECO:0000313" key="1">
    <source>
        <dbReference type="Proteomes" id="UP000887565"/>
    </source>
</evidence>